<reference evidence="1 2" key="1">
    <citation type="submission" date="2016-02" db="EMBL/GenBank/DDBJ databases">
        <title>Genome analysis of coral dinoflagellate symbionts highlights evolutionary adaptations to a symbiotic lifestyle.</title>
        <authorList>
            <person name="Aranda M."/>
            <person name="Li Y."/>
            <person name="Liew Y.J."/>
            <person name="Baumgarten S."/>
            <person name="Simakov O."/>
            <person name="Wilson M."/>
            <person name="Piel J."/>
            <person name="Ashoor H."/>
            <person name="Bougouffa S."/>
            <person name="Bajic V.B."/>
            <person name="Ryu T."/>
            <person name="Ravasi T."/>
            <person name="Bayer T."/>
            <person name="Micklem G."/>
            <person name="Kim H."/>
            <person name="Bhak J."/>
            <person name="Lajeunesse T.C."/>
            <person name="Voolstra C.R."/>
        </authorList>
    </citation>
    <scope>NUCLEOTIDE SEQUENCE [LARGE SCALE GENOMIC DNA]</scope>
    <source>
        <strain evidence="1 2">CCMP2467</strain>
    </source>
</reference>
<evidence type="ECO:0000313" key="2">
    <source>
        <dbReference type="Proteomes" id="UP000186817"/>
    </source>
</evidence>
<dbReference type="AlphaFoldDB" id="A0A1Q9CXG2"/>
<dbReference type="PROSITE" id="PS51257">
    <property type="entry name" value="PROKAR_LIPOPROTEIN"/>
    <property type="match status" value="1"/>
</dbReference>
<evidence type="ECO:0000313" key="1">
    <source>
        <dbReference type="EMBL" id="OLP87587.1"/>
    </source>
</evidence>
<dbReference type="EMBL" id="LSRX01000853">
    <property type="protein sequence ID" value="OLP87587.1"/>
    <property type="molecule type" value="Genomic_DNA"/>
</dbReference>
<keyword evidence="2" id="KW-1185">Reference proteome</keyword>
<accession>A0A1Q9CXG2</accession>
<proteinExistence type="predicted"/>
<comment type="caution">
    <text evidence="1">The sequence shown here is derived from an EMBL/GenBank/DDBJ whole genome shotgun (WGS) entry which is preliminary data.</text>
</comment>
<gene>
    <name evidence="1" type="ORF">AK812_SmicGene31177</name>
</gene>
<name>A0A1Q9CXG2_SYMMI</name>
<protein>
    <submittedName>
        <fullName evidence="1">Uncharacterized protein</fullName>
    </submittedName>
</protein>
<organism evidence="1 2">
    <name type="scientific">Symbiodinium microadriaticum</name>
    <name type="common">Dinoflagellate</name>
    <name type="synonym">Zooxanthella microadriatica</name>
    <dbReference type="NCBI Taxonomy" id="2951"/>
    <lineage>
        <taxon>Eukaryota</taxon>
        <taxon>Sar</taxon>
        <taxon>Alveolata</taxon>
        <taxon>Dinophyceae</taxon>
        <taxon>Suessiales</taxon>
        <taxon>Symbiodiniaceae</taxon>
        <taxon>Symbiodinium</taxon>
    </lineage>
</organism>
<sequence>MKAGRFSPSLLAGSACAARFAAKQAFSGHLTFASVYPKWILFETNGMNDETFGAGTERSTVQALLDKGYELSYGGGFRDTGKRDTVLRRKW</sequence>
<dbReference type="Proteomes" id="UP000186817">
    <property type="component" value="Unassembled WGS sequence"/>
</dbReference>